<evidence type="ECO:0000313" key="3">
    <source>
        <dbReference type="Proteomes" id="UP000324222"/>
    </source>
</evidence>
<name>A0A5B7FNM7_PORTR</name>
<protein>
    <submittedName>
        <fullName evidence="2">Uncharacterized protein</fullName>
    </submittedName>
</protein>
<comment type="caution">
    <text evidence="2">The sequence shown here is derived from an EMBL/GenBank/DDBJ whole genome shotgun (WGS) entry which is preliminary data.</text>
</comment>
<feature type="region of interest" description="Disordered" evidence="1">
    <location>
        <begin position="68"/>
        <end position="113"/>
    </location>
</feature>
<dbReference type="EMBL" id="VSRR010007249">
    <property type="protein sequence ID" value="MPC46518.1"/>
    <property type="molecule type" value="Genomic_DNA"/>
</dbReference>
<dbReference type="Proteomes" id="UP000324222">
    <property type="component" value="Unassembled WGS sequence"/>
</dbReference>
<sequence>MEADTTSSSSSSSSSFSFSSSSFPSSSSSSSSFKRIFQFLKSLGNKLINKNIQDIIFCRLICDRGGKMEHDSSLWDRSCSTGSPPPTPPPSPPPPPPPPPLNTPSPPPQLHFS</sequence>
<gene>
    <name evidence="2" type="ORF">E2C01_040238</name>
</gene>
<reference evidence="2 3" key="1">
    <citation type="submission" date="2019-05" db="EMBL/GenBank/DDBJ databases">
        <title>Another draft genome of Portunus trituberculatus and its Hox gene families provides insights of decapod evolution.</title>
        <authorList>
            <person name="Jeong J.-H."/>
            <person name="Song I."/>
            <person name="Kim S."/>
            <person name="Choi T."/>
            <person name="Kim D."/>
            <person name="Ryu S."/>
            <person name="Kim W."/>
        </authorList>
    </citation>
    <scope>NUCLEOTIDE SEQUENCE [LARGE SCALE GENOMIC DNA]</scope>
    <source>
        <tissue evidence="2">Muscle</tissue>
    </source>
</reference>
<feature type="compositionally biased region" description="Pro residues" evidence="1">
    <location>
        <begin position="83"/>
        <end position="113"/>
    </location>
</feature>
<keyword evidence="3" id="KW-1185">Reference proteome</keyword>
<accession>A0A5B7FNM7</accession>
<proteinExistence type="predicted"/>
<feature type="region of interest" description="Disordered" evidence="1">
    <location>
        <begin position="1"/>
        <end position="31"/>
    </location>
</feature>
<feature type="compositionally biased region" description="Low complexity" evidence="1">
    <location>
        <begin position="7"/>
        <end position="31"/>
    </location>
</feature>
<organism evidence="2 3">
    <name type="scientific">Portunus trituberculatus</name>
    <name type="common">Swimming crab</name>
    <name type="synonym">Neptunus trituberculatus</name>
    <dbReference type="NCBI Taxonomy" id="210409"/>
    <lineage>
        <taxon>Eukaryota</taxon>
        <taxon>Metazoa</taxon>
        <taxon>Ecdysozoa</taxon>
        <taxon>Arthropoda</taxon>
        <taxon>Crustacea</taxon>
        <taxon>Multicrustacea</taxon>
        <taxon>Malacostraca</taxon>
        <taxon>Eumalacostraca</taxon>
        <taxon>Eucarida</taxon>
        <taxon>Decapoda</taxon>
        <taxon>Pleocyemata</taxon>
        <taxon>Brachyura</taxon>
        <taxon>Eubrachyura</taxon>
        <taxon>Portunoidea</taxon>
        <taxon>Portunidae</taxon>
        <taxon>Portuninae</taxon>
        <taxon>Portunus</taxon>
    </lineage>
</organism>
<evidence type="ECO:0000256" key="1">
    <source>
        <dbReference type="SAM" id="MobiDB-lite"/>
    </source>
</evidence>
<evidence type="ECO:0000313" key="2">
    <source>
        <dbReference type="EMBL" id="MPC46518.1"/>
    </source>
</evidence>
<dbReference type="AlphaFoldDB" id="A0A5B7FNM7"/>